<dbReference type="Proteomes" id="UP000218944">
    <property type="component" value="Unassembled WGS sequence"/>
</dbReference>
<reference evidence="5 6" key="1">
    <citation type="submission" date="2017-08" db="EMBL/GenBank/DDBJ databases">
        <title>Genome sequence of Streptomyces albireticuli NRRL B-1670.</title>
        <authorList>
            <person name="Graham D.E."/>
            <person name="Mahan K.M."/>
            <person name="Klingeman D.M."/>
            <person name="Hettich R.L."/>
            <person name="Parry R.J."/>
            <person name="Spain J.C."/>
        </authorList>
    </citation>
    <scope>NUCLEOTIDE SEQUENCE [LARGE SCALE GENOMIC DNA]</scope>
    <source>
        <strain evidence="5 6">NRRL B-1670</strain>
    </source>
</reference>
<dbReference type="AlphaFoldDB" id="A0A2A2DBD4"/>
<evidence type="ECO:0000256" key="4">
    <source>
        <dbReference type="ARBA" id="ARBA00023136"/>
    </source>
</evidence>
<protein>
    <submittedName>
        <fullName evidence="5">DoxX family protein</fullName>
    </submittedName>
</protein>
<accession>A0A2A2DBD4</accession>
<evidence type="ECO:0000313" key="5">
    <source>
        <dbReference type="EMBL" id="PAU49778.1"/>
    </source>
</evidence>
<gene>
    <name evidence="5" type="ORF">CK936_05990</name>
</gene>
<evidence type="ECO:0000256" key="2">
    <source>
        <dbReference type="ARBA" id="ARBA00022692"/>
    </source>
</evidence>
<keyword evidence="6" id="KW-1185">Reference proteome</keyword>
<comment type="subcellular location">
    <subcellularLocation>
        <location evidence="1">Membrane</location>
        <topology evidence="1">Multi-pass membrane protein</topology>
    </subcellularLocation>
</comment>
<organism evidence="5 6">
    <name type="scientific">Streptomyces albireticuli</name>
    <dbReference type="NCBI Taxonomy" id="1940"/>
    <lineage>
        <taxon>Bacteria</taxon>
        <taxon>Bacillati</taxon>
        <taxon>Actinomycetota</taxon>
        <taxon>Actinomycetes</taxon>
        <taxon>Kitasatosporales</taxon>
        <taxon>Streptomycetaceae</taxon>
        <taxon>Streptomyces</taxon>
    </lineage>
</organism>
<evidence type="ECO:0000256" key="1">
    <source>
        <dbReference type="ARBA" id="ARBA00004141"/>
    </source>
</evidence>
<keyword evidence="3" id="KW-1133">Transmembrane helix</keyword>
<comment type="caution">
    <text evidence="5">The sequence shown here is derived from an EMBL/GenBank/DDBJ whole genome shotgun (WGS) entry which is preliminary data.</text>
</comment>
<dbReference type="RefSeq" id="WP_095579416.1">
    <property type="nucleotide sequence ID" value="NZ_JAJQQQ010000001.1"/>
</dbReference>
<sequence>MKRTHRTVRGLARPLLAAGFVTGGYGVLRDPGPLPALAERHGVPLPEAATRATAAGMLVGGLALGAGFRPRLSVCLLAVCLVPTTVTVHDFWRQQDPARRVTQRNEFFKNLSLLGGLALAAADALAADVPAADALAARGE</sequence>
<dbReference type="GO" id="GO:0016020">
    <property type="term" value="C:membrane"/>
    <property type="evidence" value="ECO:0007669"/>
    <property type="project" value="UniProtKB-SubCell"/>
</dbReference>
<name>A0A2A2DBD4_9ACTN</name>
<proteinExistence type="predicted"/>
<dbReference type="Pfam" id="PF07681">
    <property type="entry name" value="DoxX"/>
    <property type="match status" value="1"/>
</dbReference>
<evidence type="ECO:0000313" key="6">
    <source>
        <dbReference type="Proteomes" id="UP000218944"/>
    </source>
</evidence>
<evidence type="ECO:0000256" key="3">
    <source>
        <dbReference type="ARBA" id="ARBA00022989"/>
    </source>
</evidence>
<dbReference type="EMBL" id="NSJV01000108">
    <property type="protein sequence ID" value="PAU49778.1"/>
    <property type="molecule type" value="Genomic_DNA"/>
</dbReference>
<dbReference type="InterPro" id="IPR032808">
    <property type="entry name" value="DoxX"/>
</dbReference>
<keyword evidence="4" id="KW-0472">Membrane</keyword>
<keyword evidence="2" id="KW-0812">Transmembrane</keyword>